<feature type="transmembrane region" description="Helical" evidence="13">
    <location>
        <begin position="322"/>
        <end position="344"/>
    </location>
</feature>
<dbReference type="GO" id="GO:0015297">
    <property type="term" value="F:antiporter activity"/>
    <property type="evidence" value="ECO:0007669"/>
    <property type="project" value="UniProtKB-KW"/>
</dbReference>
<protein>
    <recommendedName>
        <fullName evidence="4">Probable multidrug resistance protein NorM</fullName>
    </recommendedName>
    <alternativeName>
        <fullName evidence="12">Multidrug-efflux transporter</fullName>
    </alternativeName>
</protein>
<organism evidence="14 15">
    <name type="scientific">Clostridium butyricum</name>
    <dbReference type="NCBI Taxonomy" id="1492"/>
    <lineage>
        <taxon>Bacteria</taxon>
        <taxon>Bacillati</taxon>
        <taxon>Bacillota</taxon>
        <taxon>Clostridia</taxon>
        <taxon>Eubacteriales</taxon>
        <taxon>Clostridiaceae</taxon>
        <taxon>Clostridium</taxon>
    </lineage>
</organism>
<evidence type="ECO:0000313" key="14">
    <source>
        <dbReference type="EMBL" id="PPV12277.1"/>
    </source>
</evidence>
<dbReference type="GO" id="GO:0042910">
    <property type="term" value="F:xenobiotic transmembrane transporter activity"/>
    <property type="evidence" value="ECO:0007669"/>
    <property type="project" value="InterPro"/>
</dbReference>
<proteinExistence type="inferred from homology"/>
<keyword evidence="10" id="KW-0406">Ion transport</keyword>
<evidence type="ECO:0000256" key="13">
    <source>
        <dbReference type="SAM" id="Phobius"/>
    </source>
</evidence>
<feature type="transmembrane region" description="Helical" evidence="13">
    <location>
        <begin position="364"/>
        <end position="382"/>
    </location>
</feature>
<evidence type="ECO:0000256" key="8">
    <source>
        <dbReference type="ARBA" id="ARBA00022692"/>
    </source>
</evidence>
<comment type="function">
    <text evidence="1">Multidrug efflux pump.</text>
</comment>
<dbReference type="PANTHER" id="PTHR43298:SF2">
    <property type="entry name" value="FMN_FAD EXPORTER YEEO-RELATED"/>
    <property type="match status" value="1"/>
</dbReference>
<evidence type="ECO:0000256" key="7">
    <source>
        <dbReference type="ARBA" id="ARBA00022475"/>
    </source>
</evidence>
<feature type="transmembrane region" description="Helical" evidence="13">
    <location>
        <begin position="394"/>
        <end position="414"/>
    </location>
</feature>
<feature type="transmembrane region" description="Helical" evidence="13">
    <location>
        <begin position="420"/>
        <end position="438"/>
    </location>
</feature>
<evidence type="ECO:0000256" key="5">
    <source>
        <dbReference type="ARBA" id="ARBA00022448"/>
    </source>
</evidence>
<evidence type="ECO:0000256" key="1">
    <source>
        <dbReference type="ARBA" id="ARBA00003408"/>
    </source>
</evidence>
<accession>A0A2S7F605</accession>
<evidence type="ECO:0000256" key="6">
    <source>
        <dbReference type="ARBA" id="ARBA00022449"/>
    </source>
</evidence>
<evidence type="ECO:0000256" key="12">
    <source>
        <dbReference type="ARBA" id="ARBA00031636"/>
    </source>
</evidence>
<dbReference type="GO" id="GO:0006811">
    <property type="term" value="P:monoatomic ion transport"/>
    <property type="evidence" value="ECO:0007669"/>
    <property type="project" value="UniProtKB-KW"/>
</dbReference>
<dbReference type="EMBL" id="LRDH01000151">
    <property type="protein sequence ID" value="PPV12277.1"/>
    <property type="molecule type" value="Genomic_DNA"/>
</dbReference>
<feature type="transmembrane region" description="Helical" evidence="13">
    <location>
        <begin position="94"/>
        <end position="114"/>
    </location>
</feature>
<dbReference type="Proteomes" id="UP000238081">
    <property type="component" value="Unassembled WGS sequence"/>
</dbReference>
<dbReference type="Pfam" id="PF01554">
    <property type="entry name" value="MatE"/>
    <property type="match status" value="2"/>
</dbReference>
<evidence type="ECO:0000256" key="2">
    <source>
        <dbReference type="ARBA" id="ARBA00004651"/>
    </source>
</evidence>
<keyword evidence="7" id="KW-1003">Cell membrane</keyword>
<feature type="transmembrane region" description="Helical" evidence="13">
    <location>
        <begin position="12"/>
        <end position="34"/>
    </location>
</feature>
<evidence type="ECO:0000256" key="10">
    <source>
        <dbReference type="ARBA" id="ARBA00023065"/>
    </source>
</evidence>
<reference evidence="14 15" key="1">
    <citation type="submission" date="2016-01" db="EMBL/GenBank/DDBJ databases">
        <title>Characterization of the Clostridium difficile lineages that are prevalent in Hong Kong and China.</title>
        <authorList>
            <person name="Kwok J.S.-L."/>
            <person name="Lam W.-Y."/>
            <person name="Ip M."/>
            <person name="Chan T.-F."/>
            <person name="Hawkey P.M."/>
            <person name="Tsui S.K.-W."/>
        </authorList>
    </citation>
    <scope>NUCLEOTIDE SEQUENCE [LARGE SCALE GENOMIC DNA]</scope>
    <source>
        <strain evidence="14 15">300064</strain>
    </source>
</reference>
<dbReference type="PIRSF" id="PIRSF006603">
    <property type="entry name" value="DinF"/>
    <property type="match status" value="1"/>
</dbReference>
<feature type="transmembrane region" description="Helical" evidence="13">
    <location>
        <begin position="164"/>
        <end position="185"/>
    </location>
</feature>
<comment type="similarity">
    <text evidence="3">Belongs to the multi antimicrobial extrusion (MATE) (TC 2.A.66.1) family.</text>
</comment>
<dbReference type="AlphaFoldDB" id="A0A2S7F605"/>
<dbReference type="GO" id="GO:0005886">
    <property type="term" value="C:plasma membrane"/>
    <property type="evidence" value="ECO:0007669"/>
    <property type="project" value="UniProtKB-SubCell"/>
</dbReference>
<dbReference type="InterPro" id="IPR050222">
    <property type="entry name" value="MATE_MdtK"/>
</dbReference>
<dbReference type="InterPro" id="IPR002528">
    <property type="entry name" value="MATE_fam"/>
</dbReference>
<keyword evidence="6" id="KW-0050">Antiport</keyword>
<dbReference type="RefSeq" id="WP_003410876.1">
    <property type="nucleotide sequence ID" value="NZ_CP013239.1"/>
</dbReference>
<feature type="transmembrane region" description="Helical" evidence="13">
    <location>
        <begin position="134"/>
        <end position="152"/>
    </location>
</feature>
<dbReference type="InterPro" id="IPR048279">
    <property type="entry name" value="MdtK-like"/>
</dbReference>
<keyword evidence="5" id="KW-0813">Transport</keyword>
<comment type="subcellular location">
    <subcellularLocation>
        <location evidence="2">Cell membrane</location>
        <topology evidence="2">Multi-pass membrane protein</topology>
    </subcellularLocation>
</comment>
<keyword evidence="9 13" id="KW-1133">Transmembrane helix</keyword>
<sequence>MNKSKNVMESKPILSLLLTMSVPPIISMLIQSMYNIVDSIFVAQIGEKALTAVSLIFPLQNMVSAVAIGFGVGLNSCIAINLGAKNNEKINRAVSNGIILTLIHGIIFILVGMFLTKPFLRMFTNDPEIFKWGYEYGVIVMCCSIGILYQLVLEKMYQAIGSMIIPMVLQIVGCIINIVLDPIFIFGGFGIPAMGVVGAAIATVIGQMSAFIIYVIIFRKNNHGIIVSFKGFKFDKEIVKSLYSVGLPSSIMMALPSVLVSVLNGILVTLSQSAVAFLGIYFKLQTFVYMPANGLLQGMRPIIGYNYGAKEKERMLKTIKTSIAIVIMIMILGSCISIFFPSYILKMFNAESELMALGIPALKIISTGFIFSAIPIVFSGVFEGIGDGMRSLTITLLRQLIIIIPAAMILAKVFGINGVWISFPLSEFVAMIISIVLMKVKLRTIEV</sequence>
<keyword evidence="8 13" id="KW-0812">Transmembrane</keyword>
<dbReference type="NCBIfam" id="TIGR00797">
    <property type="entry name" value="matE"/>
    <property type="match status" value="1"/>
</dbReference>
<evidence type="ECO:0000256" key="11">
    <source>
        <dbReference type="ARBA" id="ARBA00023136"/>
    </source>
</evidence>
<gene>
    <name evidence="14" type="ORF">AWN73_05460</name>
</gene>
<comment type="caution">
    <text evidence="14">The sequence shown here is derived from an EMBL/GenBank/DDBJ whole genome shotgun (WGS) entry which is preliminary data.</text>
</comment>
<feature type="transmembrane region" description="Helical" evidence="13">
    <location>
        <begin position="191"/>
        <end position="217"/>
    </location>
</feature>
<dbReference type="PANTHER" id="PTHR43298">
    <property type="entry name" value="MULTIDRUG RESISTANCE PROTEIN NORM-RELATED"/>
    <property type="match status" value="1"/>
</dbReference>
<evidence type="ECO:0000313" key="15">
    <source>
        <dbReference type="Proteomes" id="UP000238081"/>
    </source>
</evidence>
<name>A0A2S7F605_CLOBU</name>
<evidence type="ECO:0000256" key="3">
    <source>
        <dbReference type="ARBA" id="ARBA00010199"/>
    </source>
</evidence>
<evidence type="ECO:0000256" key="4">
    <source>
        <dbReference type="ARBA" id="ARBA00020268"/>
    </source>
</evidence>
<evidence type="ECO:0000256" key="9">
    <source>
        <dbReference type="ARBA" id="ARBA00022989"/>
    </source>
</evidence>
<keyword evidence="11 13" id="KW-0472">Membrane</keyword>
<feature type="transmembrane region" description="Helical" evidence="13">
    <location>
        <begin position="262"/>
        <end position="282"/>
    </location>
</feature>